<name>A0A381N427_9ZZZZ</name>
<dbReference type="EMBL" id="UINC01000111">
    <property type="protein sequence ID" value="SUZ49275.1"/>
    <property type="molecule type" value="Genomic_DNA"/>
</dbReference>
<organism evidence="1">
    <name type="scientific">marine metagenome</name>
    <dbReference type="NCBI Taxonomy" id="408172"/>
    <lineage>
        <taxon>unclassified sequences</taxon>
        <taxon>metagenomes</taxon>
        <taxon>ecological metagenomes</taxon>
    </lineage>
</organism>
<accession>A0A381N427</accession>
<protein>
    <recommendedName>
        <fullName evidence="2">Histone deacetylase</fullName>
    </recommendedName>
</protein>
<feature type="non-terminal residue" evidence="1">
    <location>
        <position position="1"/>
    </location>
</feature>
<reference evidence="1" key="1">
    <citation type="submission" date="2018-05" db="EMBL/GenBank/DDBJ databases">
        <authorList>
            <person name="Lanie J.A."/>
            <person name="Ng W.-L."/>
            <person name="Kazmierczak K.M."/>
            <person name="Andrzejewski T.M."/>
            <person name="Davidsen T.M."/>
            <person name="Wayne K.J."/>
            <person name="Tettelin H."/>
            <person name="Glass J.I."/>
            <person name="Rusch D."/>
            <person name="Podicherti R."/>
            <person name="Tsui H.-C.T."/>
            <person name="Winkler M.E."/>
        </authorList>
    </citation>
    <scope>NUCLEOTIDE SEQUENCE</scope>
</reference>
<dbReference type="Gene3D" id="3.10.490.10">
    <property type="entry name" value="Gamma-glutamyl cyclotransferase-like"/>
    <property type="match status" value="1"/>
</dbReference>
<gene>
    <name evidence="1" type="ORF">METZ01_LOCUS2129</name>
</gene>
<proteinExistence type="predicted"/>
<evidence type="ECO:0008006" key="2">
    <source>
        <dbReference type="Google" id="ProtNLM"/>
    </source>
</evidence>
<evidence type="ECO:0000313" key="1">
    <source>
        <dbReference type="EMBL" id="SUZ49275.1"/>
    </source>
</evidence>
<sequence>VKQDRLWYAAYGSNLLHARFSLYLTGGSYAEGHRRHIGARDSQKPKSEAPLINGPWRLCFGRSSPRWGGGVAFLDPENDQGASVRCWNITHQQFMDVAAQENGLLPGELEINVDEVMADGDVEIGNSWYSRIVYLGDYQGLPLLTFTSSQPPEPTSPGEPYLSVILNGFLEAEPTQLDQHVDRLLRADGVAPSWTREALLGLANRSTRDQRSHES</sequence>
<dbReference type="AlphaFoldDB" id="A0A381N427"/>